<dbReference type="PANTHER" id="PTHR24006:SF925">
    <property type="entry name" value="UBIQUITINYL HYDROLASE 1"/>
    <property type="match status" value="1"/>
</dbReference>
<dbReference type="GO" id="GO:0016787">
    <property type="term" value="F:hydrolase activity"/>
    <property type="evidence" value="ECO:0007669"/>
    <property type="project" value="UniProtKB-KW"/>
</dbReference>
<dbReference type="InterPro" id="IPR018200">
    <property type="entry name" value="USP_CS"/>
</dbReference>
<keyword evidence="1" id="KW-0597">Phosphoprotein</keyword>
<evidence type="ECO:0000256" key="5">
    <source>
        <dbReference type="SAM" id="MobiDB-lite"/>
    </source>
</evidence>
<dbReference type="PROSITE" id="PS00973">
    <property type="entry name" value="USP_2"/>
    <property type="match status" value="1"/>
</dbReference>
<evidence type="ECO:0000259" key="6">
    <source>
        <dbReference type="PROSITE" id="PS50235"/>
    </source>
</evidence>
<organism evidence="7 8">
    <name type="scientific">Hydra vulgaris</name>
    <name type="common">Hydra</name>
    <name type="synonym">Hydra attenuata</name>
    <dbReference type="NCBI Taxonomy" id="6087"/>
    <lineage>
        <taxon>Eukaryota</taxon>
        <taxon>Metazoa</taxon>
        <taxon>Cnidaria</taxon>
        <taxon>Hydrozoa</taxon>
        <taxon>Hydroidolina</taxon>
        <taxon>Anthoathecata</taxon>
        <taxon>Aplanulata</taxon>
        <taxon>Hydridae</taxon>
        <taxon>Hydra</taxon>
    </lineage>
</organism>
<dbReference type="CDD" id="cd02659">
    <property type="entry name" value="peptidase_C19C"/>
    <property type="match status" value="1"/>
</dbReference>
<dbReference type="PROSITE" id="PS50235">
    <property type="entry name" value="USP_3"/>
    <property type="match status" value="1"/>
</dbReference>
<sequence>MNQPEKEANKNDDFELKLLSTSETVDISPSIETTLANIIEDLKITDQTENDSVVLESDFDEKGVPIFPNDLLVKLDEMVNKTKWIIPVLPKAELESLMTAAIKLSRKELDTKSEACQRFFSEGMTISFTKVLMDDAVSTWKFEIHKCILKNTEKLIELCVVKLEQDWFPLLDLLAMALNPNSKFHLFNSARNSEFTPSHGWFARCNDCRQPKGWLVDLVNQFGDLGGFHKLKHRICDIGGLNAQIVCALIKPFGLCAEVLTEHTVEQFLLPVVKSIKCFLDSITDEILKKESKNEAISVIIKSMKLIVSCLPGQAELCKQFEELRLLMILRLLQVSPFNGKMNALNEINRVISSVSYYSNHRHNNYEEDEYLTNDMVAKWLQENNVLVIVLKDNLHQPQYVEKLEKIIRFTIKSKTLTVKDLDTIWMAQLGKHEAIVKNVHDLLAKLAWDFSAEQLDHLFSRFQAGWNSANKKQQEKLLELIRRLAEDDKEGVIAHKVLNLLWQLAHSDDLPTDIMDQALNAHIKILDYSCSQTQDRDNLKIHWIDLCVEEIKVGSWVIPALKQIRAICELFYEIEVGNLKLKVFKVCEDTSKYAKNGNQVSNHHILYRNTVVESIQNKHAIVSLVAENLTKYMSKIHNLYQNDTSINPEELLPDRRYPHVRQIQERLDFLRFILNDGKMWLCQPQAEQIWVCLAINSVFPVDQDICFKWFSVVMGDDPDLDPDITRQFFENNVLKTDPTMLNEHGLKCFERFFKFVNLKEGYLQKKRNGAFVLEHTQLIGYDYLWKVITQASVDIVTQAIEVLREIYTNIGSQLKQSEIHSMFIKTCSDRIHPCEEIMCNTDYNTLTGKATILEQARKVTACLRALKVYVEESDKNYCIERAIPAHERSARGKQICLYVRFPQQNRQIDDFEVWSHSNESIASLRRRIYVRLKNIVQAIKLDICYNNDVLNPTDDRKLISDLPIKDRGVFTIKLGSSSNSIPSSPDSSSDTSPPPTPLCGDGPNVETEHLLPSVILSRTKFVHTLFTLGDLAMKFHLEELQNIVLNLLNICSSDVDTINNIKTLCHNSMIKGMSSLDKLFSTVTPIQALYNLEIIYALLLPAMEPLENYPISFQHSIILAGGIDSILNLFTNKTFLHGANTLIKRMAYTVLLKISKLFLTTICFAHITVVAEALHKDSGKDIAISSTQHNYAIVLQQATQHIPNTYFEFVLRSISVKLGQALGSRATKYMPDINFVKVVQKICWSAAAGDVSLHQTDNSHIHQFFEKHEELQKCASLDDSNLAKEAFEVMTIALTLCPPILETLIRDSYWHLFIVDTLLLCTSSTIRSTAAEQCFLIATKCCSLEKPLKFFIQLLFTVRDTKATEHSVQSQEYFNLLCRYSLNYGRSINFQLQNATKIMEQELKWLRNVQNAYFSVESSYESTDDVLLEGHLGIIKELLQYHSIQKRYHIGCEEGGEKLIERLLNDFVFSSSRSLLAARRGVYLDQVHPMCKTQQTIVAALELLISLASNCVPNLRLIAEYLTQIYYSGYDSPITEWEYQPPIGPRPDNGFVGLKNAGATCYMNSVLQQLCMIPEIASGVLSVDVGHNEDDENQHEKTVTVLNIDNDVTSSSSENKELVEKNKQKERQQYNKKVLCQVQAIFGHLYGSKLQYYIPHGFWQVFRLWGEPVNLREQHDAYEFFNTLVDNIDEALKALGHNSVCSNVLGGSFADQKICKQCPHRYSRETPFTAINVDVRNHHNLIDSLEQYVKGDLLEGANAYYCERCDKKVDTVKRLCIRKLPKVLAIQLKRFDYDWERDCAVKFNDYFEFPREFDLEPFTVEGLAKLEGEIIEEDIIDQTNKTPFIADDEKEKSTIYKLVGVTVHSGQASGGHYYSYITNRSKSSGKQSWYKFDDGDVSDCNMDDEEELKNQCFGGEYMGEVFDHMMKRRQKRWWNAYLLFYERLDVASKTNRENSSSCGKLVMPSAIEKSVSQENIQFLHTKMQFSQEYFQFIRKLVLSSLPPQALSSPHKPNDPARDELHFICLQLLSKFLFTVCFHTKKNIRGPANEWYETVAVLVRQSPSLRRWFVIEVLLSRPDRIIEYLLECPVAEIRSAFGRIIILLAHLTRNDGCFSVELLNSPLEPWQVSDLDATKATISDYLMRTVIEVLHRESSENNPRHLLQYFQLFVMYAGIGPAERKQLLDLGVLLTFIRLALEEEFNNSVKYQNVESAKLYSLVSVLIRSCDVTKYMNSAIKGEQCKPNPYLDSMATTPIMEIPSDVEGMIYTSNCIKKFLEESNNSEDTIQLIKFLSWECLSFSLIALSEVLFSISYAYTYELRPFLDILLHLLLMNDSWQEQRLKSAFNGVSDDREGLFDTIQRSKSHSHKRGYQCIKAIVQLIQNCELAHQILMKSEELKGKWKSAIIWLGEELDRRAPSAYNYNNWSPPTASNENSNGYFLERSQSARFTYAKARELFDESEEEEPENEVPENEVPEHLPKQYNDEFSDNHRPLHYCGSESDAIQVPKLSSDSVVHLDISNDASLNDDESDS</sequence>
<dbReference type="GeneID" id="100206699"/>
<dbReference type="InterPro" id="IPR055176">
    <property type="entry name" value="UBP24/USP9X/USP9Y_UBL"/>
</dbReference>
<dbReference type="InterPro" id="IPR050164">
    <property type="entry name" value="Peptidase_C19"/>
</dbReference>
<dbReference type="Pfam" id="PF00443">
    <property type="entry name" value="UCH"/>
    <property type="match status" value="1"/>
</dbReference>
<proteinExistence type="predicted"/>
<dbReference type="InterPro" id="IPR021905">
    <property type="entry name" value="DUF3517"/>
</dbReference>
<evidence type="ECO:0000256" key="3">
    <source>
        <dbReference type="ARBA" id="ARBA00022786"/>
    </source>
</evidence>
<feature type="compositionally biased region" description="Acidic residues" evidence="5">
    <location>
        <begin position="2458"/>
        <end position="2473"/>
    </location>
</feature>
<evidence type="ECO:0000313" key="8">
    <source>
        <dbReference type="RefSeq" id="XP_065644316.1"/>
    </source>
</evidence>
<feature type="domain" description="USP" evidence="6">
    <location>
        <begin position="1553"/>
        <end position="1945"/>
    </location>
</feature>
<dbReference type="InterPro" id="IPR056850">
    <property type="entry name" value="ARM_UBP34_24_USP9X_Y"/>
</dbReference>
<dbReference type="PROSITE" id="PS00972">
    <property type="entry name" value="USP_1"/>
    <property type="match status" value="1"/>
</dbReference>
<evidence type="ECO:0000256" key="1">
    <source>
        <dbReference type="ARBA" id="ARBA00022553"/>
    </source>
</evidence>
<dbReference type="SUPFAM" id="SSF54001">
    <property type="entry name" value="Cysteine proteinases"/>
    <property type="match status" value="1"/>
</dbReference>
<evidence type="ECO:0000313" key="7">
    <source>
        <dbReference type="Proteomes" id="UP001652625"/>
    </source>
</evidence>
<accession>A0ABM4B642</accession>
<dbReference type="PANTHER" id="PTHR24006">
    <property type="entry name" value="UBIQUITIN CARBOXYL-TERMINAL HYDROLASE"/>
    <property type="match status" value="1"/>
</dbReference>
<keyword evidence="3" id="KW-0833">Ubl conjugation pathway</keyword>
<name>A0ABM4B642_HYDVU</name>
<dbReference type="InterPro" id="IPR001394">
    <property type="entry name" value="Peptidase_C19_UCH"/>
</dbReference>
<dbReference type="Pfam" id="PF25010">
    <property type="entry name" value="ARM_UBP24_USP9X-Y"/>
    <property type="match status" value="1"/>
</dbReference>
<dbReference type="InterPro" id="IPR028889">
    <property type="entry name" value="USP"/>
</dbReference>
<dbReference type="Gene3D" id="3.90.70.10">
    <property type="entry name" value="Cysteine proteinases"/>
    <property type="match status" value="1"/>
</dbReference>
<dbReference type="Pfam" id="PF12030">
    <property type="entry name" value="DUF3517"/>
    <property type="match status" value="1"/>
</dbReference>
<feature type="compositionally biased region" description="Basic and acidic residues" evidence="5">
    <location>
        <begin position="2474"/>
        <end position="2491"/>
    </location>
</feature>
<dbReference type="RefSeq" id="XP_065644316.1">
    <property type="nucleotide sequence ID" value="XM_065788244.1"/>
</dbReference>
<dbReference type="InterPro" id="IPR038765">
    <property type="entry name" value="Papain-like_cys_pep_sf"/>
</dbReference>
<reference evidence="7" key="1">
    <citation type="submission" date="2025-05" db="UniProtKB">
        <authorList>
            <consortium name="RefSeq"/>
        </authorList>
    </citation>
    <scope>NUCLEOTIDE SEQUENCE [LARGE SCALE GENOMIC DNA]</scope>
</reference>
<dbReference type="Proteomes" id="UP001652625">
    <property type="component" value="Chromosome 01"/>
</dbReference>
<protein>
    <submittedName>
        <fullName evidence="8">Ubiquitin carboxyl-terminal hydrolase 9X isoform X2</fullName>
    </submittedName>
</protein>
<keyword evidence="7" id="KW-1185">Reference proteome</keyword>
<feature type="region of interest" description="Disordered" evidence="5">
    <location>
        <begin position="977"/>
        <end position="1004"/>
    </location>
</feature>
<keyword evidence="4 8" id="KW-0378">Hydrolase</keyword>
<evidence type="ECO:0000256" key="4">
    <source>
        <dbReference type="ARBA" id="ARBA00022801"/>
    </source>
</evidence>
<evidence type="ECO:0000256" key="2">
    <source>
        <dbReference type="ARBA" id="ARBA00022670"/>
    </source>
</evidence>
<reference evidence="8" key="2">
    <citation type="submission" date="2025-08" db="UniProtKB">
        <authorList>
            <consortium name="RefSeq"/>
        </authorList>
    </citation>
    <scope>IDENTIFICATION</scope>
</reference>
<gene>
    <name evidence="8" type="primary">LOC100206699</name>
</gene>
<keyword evidence="2" id="KW-0645">Protease</keyword>
<feature type="compositionally biased region" description="Low complexity" evidence="5">
    <location>
        <begin position="977"/>
        <end position="992"/>
    </location>
</feature>
<dbReference type="Pfam" id="PF22900">
    <property type="entry name" value="UCH_UBL1"/>
    <property type="match status" value="1"/>
</dbReference>
<feature type="region of interest" description="Disordered" evidence="5">
    <location>
        <begin position="2457"/>
        <end position="2498"/>
    </location>
</feature>